<evidence type="ECO:0000256" key="1">
    <source>
        <dbReference type="SAM" id="MobiDB-lite"/>
    </source>
</evidence>
<name>A0A834K4M3_VESGE</name>
<comment type="caution">
    <text evidence="2">The sequence shown here is derived from an EMBL/GenBank/DDBJ whole genome shotgun (WGS) entry which is preliminary data.</text>
</comment>
<gene>
    <name evidence="2" type="ORF">HZH68_007693</name>
</gene>
<evidence type="ECO:0000313" key="3">
    <source>
        <dbReference type="Proteomes" id="UP000617340"/>
    </source>
</evidence>
<reference evidence="2" key="1">
    <citation type="journal article" date="2020" name="G3 (Bethesda)">
        <title>High-Quality Assemblies for Three Invasive Social Wasps from the &lt;i&gt;Vespula&lt;/i&gt; Genus.</title>
        <authorList>
            <person name="Harrop T.W.R."/>
            <person name="Guhlin J."/>
            <person name="McLaughlin G.M."/>
            <person name="Permina E."/>
            <person name="Stockwell P."/>
            <person name="Gilligan J."/>
            <person name="Le Lec M.F."/>
            <person name="Gruber M.A.M."/>
            <person name="Quinn O."/>
            <person name="Lovegrove M."/>
            <person name="Duncan E.J."/>
            <person name="Remnant E.J."/>
            <person name="Van Eeckhoven J."/>
            <person name="Graham B."/>
            <person name="Knapp R.A."/>
            <person name="Langford K.W."/>
            <person name="Kronenberg Z."/>
            <person name="Press M.O."/>
            <person name="Eacker S.M."/>
            <person name="Wilson-Rankin E.E."/>
            <person name="Purcell J."/>
            <person name="Lester P.J."/>
            <person name="Dearden P.K."/>
        </authorList>
    </citation>
    <scope>NUCLEOTIDE SEQUENCE</scope>
    <source>
        <strain evidence="2">Linc-1</strain>
    </source>
</reference>
<sequence>MRKEYEDDDHPEELFERLAAADARSLSLGDQRPLDEGCRGGDMRMPPRPRRCRRLAIRAPPGWVRLRVRLRSQRTGMRTVT</sequence>
<dbReference type="Proteomes" id="UP000617340">
    <property type="component" value="Unassembled WGS sequence"/>
</dbReference>
<dbReference type="EMBL" id="JACSDZ010000007">
    <property type="protein sequence ID" value="KAF7399101.1"/>
    <property type="molecule type" value="Genomic_DNA"/>
</dbReference>
<dbReference type="AlphaFoldDB" id="A0A834K4M3"/>
<protein>
    <submittedName>
        <fullName evidence="2">Uncharacterized protein</fullName>
    </submittedName>
</protein>
<feature type="compositionally biased region" description="Basic and acidic residues" evidence="1">
    <location>
        <begin position="32"/>
        <end position="42"/>
    </location>
</feature>
<proteinExistence type="predicted"/>
<keyword evidence="3" id="KW-1185">Reference proteome</keyword>
<accession>A0A834K4M3</accession>
<organism evidence="2 3">
    <name type="scientific">Vespula germanica</name>
    <name type="common">German yellow jacket</name>
    <name type="synonym">Paravespula germanica</name>
    <dbReference type="NCBI Taxonomy" id="30212"/>
    <lineage>
        <taxon>Eukaryota</taxon>
        <taxon>Metazoa</taxon>
        <taxon>Ecdysozoa</taxon>
        <taxon>Arthropoda</taxon>
        <taxon>Hexapoda</taxon>
        <taxon>Insecta</taxon>
        <taxon>Pterygota</taxon>
        <taxon>Neoptera</taxon>
        <taxon>Endopterygota</taxon>
        <taxon>Hymenoptera</taxon>
        <taxon>Apocrita</taxon>
        <taxon>Aculeata</taxon>
        <taxon>Vespoidea</taxon>
        <taxon>Vespidae</taxon>
        <taxon>Vespinae</taxon>
        <taxon>Vespula</taxon>
    </lineage>
</organism>
<evidence type="ECO:0000313" key="2">
    <source>
        <dbReference type="EMBL" id="KAF7399101.1"/>
    </source>
</evidence>
<feature type="region of interest" description="Disordered" evidence="1">
    <location>
        <begin position="21"/>
        <end position="48"/>
    </location>
</feature>